<sequence>MVDFVHVEWGRGAERDGFAATVIVDCLSFSTATSVACGRGALVVPVAERETGKALAAEVGATCAGKRREGGFTLSPPSLMNLDAGDMLVLPSPNGATLSALPREGRVFAGTLRNAAALASYLKEVPGKILLLAAGEKWPDGSLRPAFEDQLACGALAHLLESPMSPEASMARAGYLSFAEGLHEALQGCVSGQELSRHGYACDVEWAAQQDSETCVPELLQINCANQVLSAFVDVSTPDIAGSKVELTSGFILPE</sequence>
<dbReference type="Pfam" id="PF04029">
    <property type="entry name" value="2-ph_phosp"/>
    <property type="match status" value="1"/>
</dbReference>
<dbReference type="GO" id="GO:0050532">
    <property type="term" value="F:2-phosphosulfolactate phosphatase activity"/>
    <property type="evidence" value="ECO:0007669"/>
    <property type="project" value="InterPro"/>
</dbReference>
<proteinExistence type="predicted"/>
<comment type="caution">
    <text evidence="2">The sequence shown here is derived from an EMBL/GenBank/DDBJ whole genome shotgun (WGS) entry which is preliminary data.</text>
</comment>
<dbReference type="InterPro" id="IPR005238">
    <property type="entry name" value="ComB-like"/>
</dbReference>
<dbReference type="Gene3D" id="3.90.1560.10">
    <property type="entry name" value="ComB-like"/>
    <property type="match status" value="1"/>
</dbReference>
<dbReference type="STRING" id="989403.SAMN05421798_107245"/>
<protein>
    <recommendedName>
        <fullName evidence="1">Probable 2-phosphosulfolactate phosphatase</fullName>
    </recommendedName>
</protein>
<evidence type="ECO:0000313" key="3">
    <source>
        <dbReference type="Proteomes" id="UP000076577"/>
    </source>
</evidence>
<dbReference type="OrthoDB" id="8588453at2"/>
<organism evidence="2 3">
    <name type="scientific">Pseudovibrio axinellae</name>
    <dbReference type="NCBI Taxonomy" id="989403"/>
    <lineage>
        <taxon>Bacteria</taxon>
        <taxon>Pseudomonadati</taxon>
        <taxon>Pseudomonadota</taxon>
        <taxon>Alphaproteobacteria</taxon>
        <taxon>Hyphomicrobiales</taxon>
        <taxon>Stappiaceae</taxon>
        <taxon>Pseudovibrio</taxon>
    </lineage>
</organism>
<dbReference type="InterPro" id="IPR036702">
    <property type="entry name" value="ComB-like_sf"/>
</dbReference>
<gene>
    <name evidence="2" type="primary">comB</name>
    <name evidence="2" type="ORF">PsAD2_01132</name>
</gene>
<accession>A0A166A5N7</accession>
<dbReference type="PATRIC" id="fig|989403.3.peg.1216"/>
<dbReference type="AlphaFoldDB" id="A0A166A5N7"/>
<evidence type="ECO:0000256" key="1">
    <source>
        <dbReference type="ARBA" id="ARBA00021948"/>
    </source>
</evidence>
<dbReference type="GO" id="GO:0000287">
    <property type="term" value="F:magnesium ion binding"/>
    <property type="evidence" value="ECO:0007669"/>
    <property type="project" value="InterPro"/>
</dbReference>
<keyword evidence="3" id="KW-1185">Reference proteome</keyword>
<dbReference type="Proteomes" id="UP000076577">
    <property type="component" value="Unassembled WGS sequence"/>
</dbReference>
<evidence type="ECO:0000313" key="2">
    <source>
        <dbReference type="EMBL" id="KZL20646.1"/>
    </source>
</evidence>
<name>A0A166A5N7_9HYPH</name>
<reference evidence="2 3" key="1">
    <citation type="journal article" date="2016" name="Front. Microbiol.">
        <title>Comparative Genomic Analysis Reveals a Diverse Repertoire of Genes Involved in Prokaryote-Eukaryote Interactions within the Pseudovibrio Genus.</title>
        <authorList>
            <person name="Romano S."/>
            <person name="Fernandez-Guerra A."/>
            <person name="Reen F.J."/>
            <person name="Glockner F.O."/>
            <person name="Crowley S.P."/>
            <person name="O'Sullivan O."/>
            <person name="Cotter P.D."/>
            <person name="Adams C."/>
            <person name="Dobson A.D."/>
            <person name="O'Gara F."/>
        </authorList>
    </citation>
    <scope>NUCLEOTIDE SEQUENCE [LARGE SCALE GENOMIC DNA]</scope>
    <source>
        <strain evidence="2 3">Ad2</strain>
    </source>
</reference>
<dbReference type="EMBL" id="LMCB01000006">
    <property type="protein sequence ID" value="KZL20646.1"/>
    <property type="molecule type" value="Genomic_DNA"/>
</dbReference>
<dbReference type="RefSeq" id="WP_068003580.1">
    <property type="nucleotide sequence ID" value="NZ_FOFM01000007.1"/>
</dbReference>
<dbReference type="SUPFAM" id="SSF142823">
    <property type="entry name" value="ComB-like"/>
    <property type="match status" value="1"/>
</dbReference>
<keyword evidence="2" id="KW-0378">Hydrolase</keyword>